<dbReference type="Gene3D" id="1.25.40.20">
    <property type="entry name" value="Ankyrin repeat-containing domain"/>
    <property type="match status" value="1"/>
</dbReference>
<reference evidence="2" key="1">
    <citation type="submission" date="2023-03" db="EMBL/GenBank/DDBJ databases">
        <title>Massive genome expansion in bonnet fungi (Mycena s.s.) driven by repeated elements and novel gene families across ecological guilds.</title>
        <authorList>
            <consortium name="Lawrence Berkeley National Laboratory"/>
            <person name="Harder C.B."/>
            <person name="Miyauchi S."/>
            <person name="Viragh M."/>
            <person name="Kuo A."/>
            <person name="Thoen E."/>
            <person name="Andreopoulos B."/>
            <person name="Lu D."/>
            <person name="Skrede I."/>
            <person name="Drula E."/>
            <person name="Henrissat B."/>
            <person name="Morin E."/>
            <person name="Kohler A."/>
            <person name="Barry K."/>
            <person name="LaButti K."/>
            <person name="Morin E."/>
            <person name="Salamov A."/>
            <person name="Lipzen A."/>
            <person name="Mereny Z."/>
            <person name="Hegedus B."/>
            <person name="Baldrian P."/>
            <person name="Stursova M."/>
            <person name="Weitz H."/>
            <person name="Taylor A."/>
            <person name="Grigoriev I.V."/>
            <person name="Nagy L.G."/>
            <person name="Martin F."/>
            <person name="Kauserud H."/>
        </authorList>
    </citation>
    <scope>NUCLEOTIDE SEQUENCE</scope>
    <source>
        <strain evidence="2">CBHHK002</strain>
    </source>
</reference>
<keyword evidence="3" id="KW-1185">Reference proteome</keyword>
<dbReference type="Pfam" id="PF12796">
    <property type="entry name" value="Ank_2"/>
    <property type="match status" value="1"/>
</dbReference>
<dbReference type="InterPro" id="IPR036770">
    <property type="entry name" value="Ankyrin_rpt-contain_sf"/>
</dbReference>
<dbReference type="SUPFAM" id="SSF48403">
    <property type="entry name" value="Ankyrin repeat"/>
    <property type="match status" value="1"/>
</dbReference>
<evidence type="ECO:0000256" key="1">
    <source>
        <dbReference type="PROSITE-ProRule" id="PRU00023"/>
    </source>
</evidence>
<keyword evidence="1" id="KW-0040">ANK repeat</keyword>
<dbReference type="InterPro" id="IPR002110">
    <property type="entry name" value="Ankyrin_rpt"/>
</dbReference>
<feature type="repeat" description="ANK" evidence="1">
    <location>
        <begin position="83"/>
        <end position="112"/>
    </location>
</feature>
<comment type="caution">
    <text evidence="2">The sequence shown here is derived from an EMBL/GenBank/DDBJ whole genome shotgun (WGS) entry which is preliminary data.</text>
</comment>
<gene>
    <name evidence="2" type="ORF">DFH08DRAFT_809356</name>
</gene>
<protein>
    <submittedName>
        <fullName evidence="2">Uncharacterized protein</fullName>
    </submittedName>
</protein>
<evidence type="ECO:0000313" key="2">
    <source>
        <dbReference type="EMBL" id="KAJ7347618.1"/>
    </source>
</evidence>
<dbReference type="AlphaFoldDB" id="A0AAD7ERM0"/>
<sequence>MCLVAVFGNITRGCTKADERRKGSQNYILRLSEISSPKGGVDNAVNKGSRRSPRGDTLQVDRRVRMCVNRGWERSESRGGLGTALSAAAYLGNLETVQILLAKGAHVDGDGELGTPLQFAVRANQKEIVELLLKSTETARNWMRVSNTPLQLATLIFFPASAHYLLHSTEAVGKFGRMPIFSRAEIIPLTCVVRPMFNPASEDNLLNLGLIPKVQYIIPGVAKGGIPGDIGLTRVL</sequence>
<name>A0AAD7ERM0_9AGAR</name>
<proteinExistence type="predicted"/>
<evidence type="ECO:0000313" key="3">
    <source>
        <dbReference type="Proteomes" id="UP001218218"/>
    </source>
</evidence>
<organism evidence="2 3">
    <name type="scientific">Mycena albidolilacea</name>
    <dbReference type="NCBI Taxonomy" id="1033008"/>
    <lineage>
        <taxon>Eukaryota</taxon>
        <taxon>Fungi</taxon>
        <taxon>Dikarya</taxon>
        <taxon>Basidiomycota</taxon>
        <taxon>Agaricomycotina</taxon>
        <taxon>Agaricomycetes</taxon>
        <taxon>Agaricomycetidae</taxon>
        <taxon>Agaricales</taxon>
        <taxon>Marasmiineae</taxon>
        <taxon>Mycenaceae</taxon>
        <taxon>Mycena</taxon>
    </lineage>
</organism>
<dbReference type="PROSITE" id="PS50088">
    <property type="entry name" value="ANK_REPEAT"/>
    <property type="match status" value="1"/>
</dbReference>
<dbReference type="EMBL" id="JARIHO010000019">
    <property type="protein sequence ID" value="KAJ7347618.1"/>
    <property type="molecule type" value="Genomic_DNA"/>
</dbReference>
<accession>A0AAD7ERM0</accession>
<dbReference type="Proteomes" id="UP001218218">
    <property type="component" value="Unassembled WGS sequence"/>
</dbReference>